<reference evidence="4" key="1">
    <citation type="submission" date="2022-11" db="UniProtKB">
        <authorList>
            <consortium name="WormBaseParasite"/>
        </authorList>
    </citation>
    <scope>IDENTIFICATION</scope>
</reference>
<dbReference type="InterPro" id="IPR003582">
    <property type="entry name" value="ShKT_dom"/>
</dbReference>
<dbReference type="Gene3D" id="1.10.10.1870">
    <property type="entry name" value="ShTK domain-like"/>
    <property type="match status" value="1"/>
</dbReference>
<keyword evidence="3" id="KW-1185">Reference proteome</keyword>
<dbReference type="Proteomes" id="UP000887574">
    <property type="component" value="Unplaced"/>
</dbReference>
<dbReference type="Pfam" id="PF01549">
    <property type="entry name" value="ShK"/>
    <property type="match status" value="1"/>
</dbReference>
<dbReference type="WBParaSite" id="jg4938">
    <property type="protein sequence ID" value="jg4938"/>
    <property type="gene ID" value="jg4938"/>
</dbReference>
<accession>A0A915EG12</accession>
<evidence type="ECO:0000256" key="1">
    <source>
        <dbReference type="PROSITE-ProRule" id="PRU01005"/>
    </source>
</evidence>
<evidence type="ECO:0000313" key="4">
    <source>
        <dbReference type="WBParaSite" id="jg4938"/>
    </source>
</evidence>
<sequence length="84" mass="9444">MIGRIQTVSRLVTSPITNTSSVRSAVTTCVDRVNNCQHLNNLCTIPRFSIQMLRSCRSTCRFCDITNIPQLAAELRLRNIILGH</sequence>
<protein>
    <submittedName>
        <fullName evidence="4">ShKT domain-containing protein</fullName>
    </submittedName>
</protein>
<comment type="caution">
    <text evidence="1">Lacks conserved residue(s) required for the propagation of feature annotation.</text>
</comment>
<dbReference type="SMART" id="SM00254">
    <property type="entry name" value="ShKT"/>
    <property type="match status" value="1"/>
</dbReference>
<name>A0A915EG12_9BILA</name>
<evidence type="ECO:0000313" key="3">
    <source>
        <dbReference type="Proteomes" id="UP000887574"/>
    </source>
</evidence>
<dbReference type="PROSITE" id="PS51670">
    <property type="entry name" value="SHKT"/>
    <property type="match status" value="1"/>
</dbReference>
<feature type="disulfide bond" evidence="1">
    <location>
        <begin position="29"/>
        <end position="63"/>
    </location>
</feature>
<organism evidence="3 4">
    <name type="scientific">Ditylenchus dipsaci</name>
    <dbReference type="NCBI Taxonomy" id="166011"/>
    <lineage>
        <taxon>Eukaryota</taxon>
        <taxon>Metazoa</taxon>
        <taxon>Ecdysozoa</taxon>
        <taxon>Nematoda</taxon>
        <taxon>Chromadorea</taxon>
        <taxon>Rhabditida</taxon>
        <taxon>Tylenchina</taxon>
        <taxon>Tylenchomorpha</taxon>
        <taxon>Sphaerularioidea</taxon>
        <taxon>Anguinidae</taxon>
        <taxon>Anguininae</taxon>
        <taxon>Ditylenchus</taxon>
    </lineage>
</organism>
<evidence type="ECO:0000259" key="2">
    <source>
        <dbReference type="PROSITE" id="PS51670"/>
    </source>
</evidence>
<feature type="domain" description="ShKT" evidence="2">
    <location>
        <begin position="29"/>
        <end position="63"/>
    </location>
</feature>
<keyword evidence="1" id="KW-1015">Disulfide bond</keyword>
<proteinExistence type="predicted"/>
<dbReference type="AlphaFoldDB" id="A0A915EG12"/>